<protein>
    <submittedName>
        <fullName evidence="1">Uncharacterized protein</fullName>
    </submittedName>
</protein>
<organism evidence="1 2">
    <name type="scientific">Extibacter muris</name>
    <dbReference type="NCBI Taxonomy" id="1796622"/>
    <lineage>
        <taxon>Bacteria</taxon>
        <taxon>Bacillati</taxon>
        <taxon>Bacillota</taxon>
        <taxon>Clostridia</taxon>
        <taxon>Lachnospirales</taxon>
        <taxon>Lachnospiraceae</taxon>
        <taxon>Extibacter</taxon>
    </lineage>
</organism>
<comment type="caution">
    <text evidence="1">The sequence shown here is derived from an EMBL/GenBank/DDBJ whole genome shotgun (WGS) entry which is preliminary data.</text>
</comment>
<dbReference type="Proteomes" id="UP000295710">
    <property type="component" value="Unassembled WGS sequence"/>
</dbReference>
<dbReference type="PROSITE" id="PS51257">
    <property type="entry name" value="PROKAR_LIPOPROTEIN"/>
    <property type="match status" value="1"/>
</dbReference>
<sequence length="65" mass="7738">MRRNKRLSSIVILIILSMSISIGCSKKEKDLERYLRDNFNAAIKMYDAFNDTNRFCCKYPIYTHK</sequence>
<keyword evidence="2" id="KW-1185">Reference proteome</keyword>
<dbReference type="AlphaFoldDB" id="A0A4R4FG65"/>
<proteinExistence type="predicted"/>
<evidence type="ECO:0000313" key="1">
    <source>
        <dbReference type="EMBL" id="TDA22595.1"/>
    </source>
</evidence>
<name>A0A4R4FG65_9FIRM</name>
<evidence type="ECO:0000313" key="2">
    <source>
        <dbReference type="Proteomes" id="UP000295710"/>
    </source>
</evidence>
<dbReference type="EMBL" id="SMMX01000003">
    <property type="protein sequence ID" value="TDA22595.1"/>
    <property type="molecule type" value="Genomic_DNA"/>
</dbReference>
<gene>
    <name evidence="1" type="ORF">E1963_04045</name>
</gene>
<accession>A0A4R4FG65</accession>
<reference evidence="1 2" key="1">
    <citation type="journal article" date="2016" name="Nat. Microbiol.">
        <title>The Mouse Intestinal Bacterial Collection (miBC) provides host-specific insight into cultured diversity and functional potential of the gut microbiota.</title>
        <authorList>
            <person name="Lagkouvardos I."/>
            <person name="Pukall R."/>
            <person name="Abt B."/>
            <person name="Foesel B.U."/>
            <person name="Meier-Kolthoff J.P."/>
            <person name="Kumar N."/>
            <person name="Bresciani A."/>
            <person name="Martinez I."/>
            <person name="Just S."/>
            <person name="Ziegler C."/>
            <person name="Brugiroux S."/>
            <person name="Garzetti D."/>
            <person name="Wenning M."/>
            <person name="Bui T.P."/>
            <person name="Wang J."/>
            <person name="Hugenholtz F."/>
            <person name="Plugge C.M."/>
            <person name="Peterson D.A."/>
            <person name="Hornef M.W."/>
            <person name="Baines J.F."/>
            <person name="Smidt H."/>
            <person name="Walter J."/>
            <person name="Kristiansen K."/>
            <person name="Nielsen H.B."/>
            <person name="Haller D."/>
            <person name="Overmann J."/>
            <person name="Stecher B."/>
            <person name="Clavel T."/>
        </authorList>
    </citation>
    <scope>NUCLEOTIDE SEQUENCE [LARGE SCALE GENOMIC DNA]</scope>
    <source>
        <strain evidence="1 2">DSM 28560</strain>
    </source>
</reference>
<dbReference type="RefSeq" id="WP_132275567.1">
    <property type="nucleotide sequence ID" value="NZ_JAOBST010000020.1"/>
</dbReference>